<keyword evidence="3" id="KW-1185">Reference proteome</keyword>
<feature type="non-terminal residue" evidence="2">
    <location>
        <position position="1"/>
    </location>
</feature>
<evidence type="ECO:0008006" key="4">
    <source>
        <dbReference type="Google" id="ProtNLM"/>
    </source>
</evidence>
<proteinExistence type="predicted"/>
<protein>
    <recommendedName>
        <fullName evidence="4">Reverse transcriptase-rnase h-integrase</fullName>
    </recommendedName>
</protein>
<dbReference type="KEGG" id="mrr:Moror_1365"/>
<evidence type="ECO:0000313" key="2">
    <source>
        <dbReference type="EMBL" id="ESK82902.1"/>
    </source>
</evidence>
<reference evidence="2 3" key="1">
    <citation type="journal article" date="2014" name="BMC Genomics">
        <title>Genome and secretome analysis of the hemibiotrophic fungal pathogen, Moniliophthora roreri, which causes frosty pod rot disease of cacao: mechanisms of the biotrophic and necrotrophic phases.</title>
        <authorList>
            <person name="Meinhardt L.W."/>
            <person name="Costa G.G.L."/>
            <person name="Thomazella D.P.T."/>
            <person name="Teixeira P.J.P.L."/>
            <person name="Carazzolle M.F."/>
            <person name="Schuster S.C."/>
            <person name="Carlson J.E."/>
            <person name="Guiltinan M.J."/>
            <person name="Mieczkowski P."/>
            <person name="Farmer A."/>
            <person name="Ramaraj T."/>
            <person name="Crozier J."/>
            <person name="Davis R.E."/>
            <person name="Shao J."/>
            <person name="Melnick R.L."/>
            <person name="Pereira G.A.G."/>
            <person name="Bailey B.A."/>
        </authorList>
    </citation>
    <scope>NUCLEOTIDE SEQUENCE [LARGE SCALE GENOMIC DNA]</scope>
    <source>
        <strain evidence="2 3">MCA 2997</strain>
    </source>
</reference>
<dbReference type="EMBL" id="AWSO01001747">
    <property type="protein sequence ID" value="ESK82902.1"/>
    <property type="molecule type" value="Genomic_DNA"/>
</dbReference>
<comment type="caution">
    <text evidence="2">The sequence shown here is derived from an EMBL/GenBank/DDBJ whole genome shotgun (WGS) entry which is preliminary data.</text>
</comment>
<gene>
    <name evidence="2" type="ORF">Moror_1365</name>
</gene>
<name>V2WMU5_MONRO</name>
<evidence type="ECO:0000313" key="3">
    <source>
        <dbReference type="Proteomes" id="UP000017559"/>
    </source>
</evidence>
<accession>V2WMU5</accession>
<dbReference type="HOGENOM" id="CLU_000384_30_7_1"/>
<dbReference type="Proteomes" id="UP000017559">
    <property type="component" value="Unassembled WGS sequence"/>
</dbReference>
<evidence type="ECO:0000256" key="1">
    <source>
        <dbReference type="SAM" id="MobiDB-lite"/>
    </source>
</evidence>
<sequence length="152" mass="17584">HSLSKADSGDISSLPILKREGSSTSDISFKLPEEQDPFQNLLEALKNSSKPKMPRPLTEILEDKKPQEMQIVSEDKEVKATLPVPVTGEQKNTKKFLLEVQLYVVLNLRAFKNDRMKELFMLLYMQREPEQFWKNQKIKELLKDEDLAKAPK</sequence>
<dbReference type="AlphaFoldDB" id="V2WMU5"/>
<organism evidence="2 3">
    <name type="scientific">Moniliophthora roreri (strain MCA 2997)</name>
    <name type="common">Cocoa frosty pod rot fungus</name>
    <name type="synonym">Crinipellis roreri</name>
    <dbReference type="NCBI Taxonomy" id="1381753"/>
    <lineage>
        <taxon>Eukaryota</taxon>
        <taxon>Fungi</taxon>
        <taxon>Dikarya</taxon>
        <taxon>Basidiomycota</taxon>
        <taxon>Agaricomycotina</taxon>
        <taxon>Agaricomycetes</taxon>
        <taxon>Agaricomycetidae</taxon>
        <taxon>Agaricales</taxon>
        <taxon>Marasmiineae</taxon>
        <taxon>Marasmiaceae</taxon>
        <taxon>Moniliophthora</taxon>
    </lineage>
</organism>
<feature type="region of interest" description="Disordered" evidence="1">
    <location>
        <begin position="45"/>
        <end position="68"/>
    </location>
</feature>